<name>A0A4Y6PTC0_PERCE</name>
<dbReference type="InterPro" id="IPR020958">
    <property type="entry name" value="DUF3686"/>
</dbReference>
<feature type="coiled-coil region" evidence="1">
    <location>
        <begin position="634"/>
        <end position="723"/>
    </location>
</feature>
<dbReference type="Pfam" id="PF25472">
    <property type="entry name" value="DUF7902"/>
    <property type="match status" value="1"/>
</dbReference>
<dbReference type="CDD" id="cd00009">
    <property type="entry name" value="AAA"/>
    <property type="match status" value="1"/>
</dbReference>
<dbReference type="EMBL" id="CP041186">
    <property type="protein sequence ID" value="QDG51379.1"/>
    <property type="molecule type" value="Genomic_DNA"/>
</dbReference>
<organism evidence="4 5">
    <name type="scientific">Persicimonas caeni</name>
    <dbReference type="NCBI Taxonomy" id="2292766"/>
    <lineage>
        <taxon>Bacteria</taxon>
        <taxon>Deltaproteobacteria</taxon>
        <taxon>Bradymonadales</taxon>
        <taxon>Bradymonadaceae</taxon>
        <taxon>Persicimonas</taxon>
    </lineage>
</organism>
<dbReference type="Gene3D" id="3.40.50.300">
    <property type="entry name" value="P-loop containing nucleotide triphosphate hydrolases"/>
    <property type="match status" value="1"/>
</dbReference>
<dbReference type="Proteomes" id="UP000315995">
    <property type="component" value="Chromosome"/>
</dbReference>
<dbReference type="OrthoDB" id="9814769at2"/>
<evidence type="ECO:0000313" key="5">
    <source>
        <dbReference type="Proteomes" id="UP000315995"/>
    </source>
</evidence>
<sequence>MGLHRRGLRWGQAPAPHDSGVRRPFAMSEESQKATETQTDQPQVSSSNYDIIRKRLEDQARQLRERTDKLNAARADLFGGTEMTVIGQERIRTENNCIPQDIVNVGGRMLFGYNVHIGLKTKTEVDDVFSLHAFDKSDDGFKLESVGQDSDANFLSDAKFVKDFDELYAYYKDARLRQLIKLEGRLLGIFQIGSTLEDRRVLRWGLDAQENVEYIDNAGDRDLKAPDTHDFQWQGVTRDDHVKGKHPHISILDEVFVETVGGDLTIKIEDNTDDGKGIYSEPVEDLHQSLGDGEFFWAKIGNLILLKILPYREEAWRYFVYNTLTQKVERLDAIGQSCIRLPEDQGVIFPGGFVLSNGQSKRFDATVEGLRIHQVIRSANGEDVLYVFYHPKEGDYLLLAYNVIRKDVQNPINCHGYSLFDDGTMIVFRFMGDEPTRIHPMQIWQTPFISDEHAAQQPKDDSLLSNIGNAELVRGISDAYSLCSMVGDLEPSMPVYEALIATAQKLLDAYFWLDKDEAQNLAEVATEIISTAELVIDEFQKVTALKKRAKEALEEAEAKQRSLFTDVRYHDWNRIERFVEGLDKLRKQRGHLITLKEMRYIKVSRLDELEAEVSERYDDLSRATVDFLLQDEALRTYQEGLDELDATVENLENTKQAAELEKKLDEINKGLNLLTEVISGLQIDDPTKRTKILENIGEVLSRQNRARARLERNTKELQEKEGKAEFAVQFQLFSQSVTSALGMCDTPEACDEQLTRLMVQLEELESRFSSFDGYLGRLAEKREEVYEVFESRKQALLEERQRKANNIARSADRILKGVVRRASNMKSVDDLNAYFASDAMVMKVRDLVTKLRELEEDVKADDITTQLKAAKDKAVRQLRDKLDLFEGGDNVIKFGQHRFSVNTQSPEMTMVPREVDGEPRMALHITGTDFFEIIDDEEFNKTRRFWDQHLISETDTVYRGEYLAASILFDAEAGENELTVAELQRRKKSEKGLQPLIREYMNERYDEGYERGVHDEDTAKILGAFLGMYATAGLLRFTPRARALATMFWTFAEQPDRRKNWGRRGVSLGRLREIFEHGKPLEALGEELAQEIEAFAATFGAGASLPSPRELEALAPKKGLCREAGRYLAEELVDTNPRFVESSEAVALRDKFFNYLDQKHTRLDFDEDLKQLQGNLAARWELVIAWLTGFADSQLDDDMSHLIPEVAALILTDGTLERQTAQARTTAEVTDLLGDHPRIDGGALELRLDEFLTRLRRYIDEHVPAYKEYKKLSRDLLERERRRLRVDSLEPQVFSGFVRNRLIDEVYLPLIGDNLAKQMGTVGEDSRSDRSGLLLLISPPGYGKTTLMEYIADRLGLMFMKINAPSLGHDVTSLDPDEAPNATARNEVEKINLALEMGNNVMLYLDDIQHTHPEFLQKFISLCDATRRIEGVWNGRTKTYDLRGKRFSVVMAGNPYTESGERFTIPDMLANRADTYNLGDILSGKQDAFEMSYIENALTSNKVTAPLVTRERQDIMRFMKMVDGQQIPLTEFDHAYSSVEAGEIVNVLEKLVQIRDVVLKVNQQYIISAGKKDEYRTEPPFQLQGSYRNMGRMTEKVASAMNDREVQEIIDNHYNQESQTLTTGSEQNLLKLAELRGTLTEEQKERWEEIKREYKRRKMMGGDDDPVSRVAGPLATLVQRLEDVHTALQTDTVSGELGEIRGVLEKAVDSAAKATAKKPSTVDRPKPKQQQPAATAPATAEALSEALLSLQQAKLEVQVVGDMPSKLGEVLESQLGLIESAILPLAKFVYREAEDDKRRDAQLDEVMRKLDALRGTPVPEGE</sequence>
<feature type="coiled-coil region" evidence="1">
    <location>
        <begin position="539"/>
        <end position="566"/>
    </location>
</feature>
<dbReference type="InterPro" id="IPR003593">
    <property type="entry name" value="AAA+_ATPase"/>
</dbReference>
<protein>
    <submittedName>
        <fullName evidence="4">AAA family ATPase</fullName>
    </submittedName>
</protein>
<dbReference type="GO" id="GO:0005524">
    <property type="term" value="F:ATP binding"/>
    <property type="evidence" value="ECO:0007669"/>
    <property type="project" value="InterPro"/>
</dbReference>
<dbReference type="Pfam" id="PF07728">
    <property type="entry name" value="AAA_5"/>
    <property type="match status" value="1"/>
</dbReference>
<dbReference type="Pfam" id="PF12458">
    <property type="entry name" value="DUF3686"/>
    <property type="match status" value="1"/>
</dbReference>
<dbReference type="GO" id="GO:0016887">
    <property type="term" value="F:ATP hydrolysis activity"/>
    <property type="evidence" value="ECO:0007669"/>
    <property type="project" value="InterPro"/>
</dbReference>
<keyword evidence="5" id="KW-1185">Reference proteome</keyword>
<evidence type="ECO:0000256" key="2">
    <source>
        <dbReference type="SAM" id="MobiDB-lite"/>
    </source>
</evidence>
<evidence type="ECO:0000256" key="1">
    <source>
        <dbReference type="SAM" id="Coils"/>
    </source>
</evidence>
<feature type="domain" description="AAA+ ATPase" evidence="3">
    <location>
        <begin position="1330"/>
        <end position="1479"/>
    </location>
</feature>
<accession>A0A5B8Y452</accession>
<feature type="compositionally biased region" description="Low complexity" evidence="2">
    <location>
        <begin position="1728"/>
        <end position="1737"/>
    </location>
</feature>
<feature type="region of interest" description="Disordered" evidence="2">
    <location>
        <begin position="1"/>
        <end position="48"/>
    </location>
</feature>
<dbReference type="InterPro" id="IPR011704">
    <property type="entry name" value="ATPase_dyneun-rel_AAA"/>
</dbReference>
<feature type="compositionally biased region" description="Polar residues" evidence="2">
    <location>
        <begin position="34"/>
        <end position="48"/>
    </location>
</feature>
<dbReference type="InterPro" id="IPR027417">
    <property type="entry name" value="P-loop_NTPase"/>
</dbReference>
<feature type="region of interest" description="Disordered" evidence="2">
    <location>
        <begin position="1711"/>
        <end position="1737"/>
    </location>
</feature>
<evidence type="ECO:0000313" key="4">
    <source>
        <dbReference type="EMBL" id="QDG51379.1"/>
    </source>
</evidence>
<keyword evidence="1" id="KW-0175">Coiled coil</keyword>
<dbReference type="SMART" id="SM00382">
    <property type="entry name" value="AAA"/>
    <property type="match status" value="1"/>
</dbReference>
<gene>
    <name evidence="4" type="ORF">FIV42_11695</name>
</gene>
<reference evidence="4 5" key="1">
    <citation type="submission" date="2019-06" db="EMBL/GenBank/DDBJ databases">
        <title>Persicimonas caeni gen. nov., sp. nov., a predatory bacterium isolated from solar saltern.</title>
        <authorList>
            <person name="Wang S."/>
        </authorList>
    </citation>
    <scope>NUCLEOTIDE SEQUENCE [LARGE SCALE GENOMIC DNA]</scope>
    <source>
        <strain evidence="4 5">YN101</strain>
    </source>
</reference>
<evidence type="ECO:0000259" key="3">
    <source>
        <dbReference type="SMART" id="SM00382"/>
    </source>
</evidence>
<accession>A0A4Y6PTC0</accession>
<dbReference type="InterPro" id="IPR057224">
    <property type="entry name" value="DUF7902"/>
</dbReference>
<proteinExistence type="predicted"/>
<dbReference type="SUPFAM" id="SSF52540">
    <property type="entry name" value="P-loop containing nucleoside triphosphate hydrolases"/>
    <property type="match status" value="1"/>
</dbReference>